<keyword evidence="2" id="KW-1185">Reference proteome</keyword>
<reference evidence="1 2" key="1">
    <citation type="journal article" date="2018" name="Sci. Data">
        <title>The draft genome sequence of cork oak.</title>
        <authorList>
            <person name="Ramos A.M."/>
            <person name="Usie A."/>
            <person name="Barbosa P."/>
            <person name="Barros P.M."/>
            <person name="Capote T."/>
            <person name="Chaves I."/>
            <person name="Simoes F."/>
            <person name="Abreu I."/>
            <person name="Carrasquinho I."/>
            <person name="Faro C."/>
            <person name="Guimaraes J.B."/>
            <person name="Mendonca D."/>
            <person name="Nobrega F."/>
            <person name="Rodrigues L."/>
            <person name="Saibo N.J.M."/>
            <person name="Varela M.C."/>
            <person name="Egas C."/>
            <person name="Matos J."/>
            <person name="Miguel C.M."/>
            <person name="Oliveira M.M."/>
            <person name="Ricardo C.P."/>
            <person name="Goncalves S."/>
        </authorList>
    </citation>
    <scope>NUCLEOTIDE SEQUENCE [LARGE SCALE GENOMIC DNA]</scope>
    <source>
        <strain evidence="2">cv. HL8</strain>
    </source>
</reference>
<protein>
    <submittedName>
        <fullName evidence="1">Uncharacterized protein</fullName>
    </submittedName>
</protein>
<comment type="caution">
    <text evidence="1">The sequence shown here is derived from an EMBL/GenBank/DDBJ whole genome shotgun (WGS) entry which is preliminary data.</text>
</comment>
<accession>A0AAW0M5L9</accession>
<evidence type="ECO:0000313" key="1">
    <source>
        <dbReference type="EMBL" id="KAK7858049.1"/>
    </source>
</evidence>
<dbReference type="EMBL" id="PKMF04000022">
    <property type="protein sequence ID" value="KAK7858049.1"/>
    <property type="molecule type" value="Genomic_DNA"/>
</dbReference>
<dbReference type="AlphaFoldDB" id="A0AAW0M5L9"/>
<dbReference type="Proteomes" id="UP000237347">
    <property type="component" value="Unassembled WGS sequence"/>
</dbReference>
<evidence type="ECO:0000313" key="2">
    <source>
        <dbReference type="Proteomes" id="UP000237347"/>
    </source>
</evidence>
<gene>
    <name evidence="1" type="ORF">CFP56_014591</name>
</gene>
<proteinExistence type="predicted"/>
<name>A0AAW0M5L9_QUESU</name>
<organism evidence="1 2">
    <name type="scientific">Quercus suber</name>
    <name type="common">Cork oak</name>
    <dbReference type="NCBI Taxonomy" id="58331"/>
    <lineage>
        <taxon>Eukaryota</taxon>
        <taxon>Viridiplantae</taxon>
        <taxon>Streptophyta</taxon>
        <taxon>Embryophyta</taxon>
        <taxon>Tracheophyta</taxon>
        <taxon>Spermatophyta</taxon>
        <taxon>Magnoliopsida</taxon>
        <taxon>eudicotyledons</taxon>
        <taxon>Gunneridae</taxon>
        <taxon>Pentapetalae</taxon>
        <taxon>rosids</taxon>
        <taxon>fabids</taxon>
        <taxon>Fagales</taxon>
        <taxon>Fagaceae</taxon>
        <taxon>Quercus</taxon>
    </lineage>
</organism>
<sequence>MKQKIEAIVKKICGTEGELHVVKNLLKDATTLEKMVIICSLVKFLVGSGRQKEVHERLLMLPRESISCAVEISRGFITKEARVSSLRRLEGVFFLGVN</sequence>